<dbReference type="FunFam" id="1.25.40.1010:FF:000002">
    <property type="entry name" value="N-terminal acetyltransferase catalytic subunit (NAT1)"/>
    <property type="match status" value="1"/>
</dbReference>
<sequence length="738" mass="84196">MPQVLSTREGNLFRTVIKHYEDKQYKRGLKAAEQILKKNPKHGDTMSMKALIMNAQGKTEEAFALAKEALTVDMKSHICWHVYGILYRTNKNYDEAIKAYKFALKLEPESLQIQRDLANLQVQVRDYDGYVQSRFVMLKARPQIRQNWTALAIAYHLEGNLEQAETTLTTYEKSITATPSKTDFENSEAILYKNSIIAERGDIERALEHLETAAKNSLDRLAVMELRATYLAQLGKNEEAVKAYRALLDRNPEHPDYYRGLLGALEIPKDDQTSLKAVYDEYAEQFPRCDAARRLPLDFLTGDAFRTAAKSYLSLMFDKGVPSTFANLKHLYSDLLKKDIMPVLAEEYLSERKSSAEVKDQSKADSSKGEGAALYFLAQHYNYHLSRDLTKAMDYVERALELDNSNVDFHMTKARIYKHQGDIRKASLAMDHARSLDTRDRYINSKAAKYQLRNDENEKALETMGLFTRADTVGGPFADLTDMQCIWFLTEDGEAWQRRGNPGLALKRYHTIFNIFDVWQEDQFDFHSFSLRKGQIRAYVDMIRWEDRVREHPFYFRAALNAVKLYLLMHDKPHASNGVNGADGQKGDAAEKKKAAKKAKKEAQKAEREAAEKASKQDPNKASSSKTKDNEDAKKKDDDPNGLKLAATSTPLEDAMKFLGPVLEFNPKNIDGQIVGFDVYIRRKKYLPALKCLKAALALDKDHSRVREQVQQFRSAIDPVLGSLPPQVQEIIKSEFTS</sequence>
<keyword evidence="6" id="KW-1185">Reference proteome</keyword>
<dbReference type="AlphaFoldDB" id="A0AAN6YB17"/>
<feature type="region of interest" description="Disordered" evidence="4">
    <location>
        <begin position="576"/>
        <end position="647"/>
    </location>
</feature>
<protein>
    <submittedName>
        <fullName evidence="5">N-alpha-acetyltransferase 15, NatA auxiliary subunit</fullName>
    </submittedName>
</protein>
<dbReference type="Proteomes" id="UP001301769">
    <property type="component" value="Unassembled WGS sequence"/>
</dbReference>
<proteinExistence type="predicted"/>
<dbReference type="PIRSF" id="PIRSF000422">
    <property type="entry name" value="N-terminal-AcTrfase-A_aux_su"/>
    <property type="match status" value="1"/>
</dbReference>
<dbReference type="Pfam" id="PF13181">
    <property type="entry name" value="TPR_8"/>
    <property type="match status" value="1"/>
</dbReference>
<feature type="repeat" description="TPR" evidence="3">
    <location>
        <begin position="77"/>
        <end position="110"/>
    </location>
</feature>
<dbReference type="Pfam" id="PF12569">
    <property type="entry name" value="NatA_aux_su"/>
    <property type="match status" value="1"/>
</dbReference>
<feature type="compositionally biased region" description="Basic and acidic residues" evidence="4">
    <location>
        <begin position="626"/>
        <end position="641"/>
    </location>
</feature>
<dbReference type="GO" id="GO:0031415">
    <property type="term" value="C:NatA complex"/>
    <property type="evidence" value="ECO:0007669"/>
    <property type="project" value="TreeGrafter"/>
</dbReference>
<dbReference type="SMART" id="SM00028">
    <property type="entry name" value="TPR"/>
    <property type="match status" value="4"/>
</dbReference>
<comment type="caution">
    <text evidence="5">The sequence shown here is derived from an EMBL/GenBank/DDBJ whole genome shotgun (WGS) entry which is preliminary data.</text>
</comment>
<dbReference type="InterPro" id="IPR019734">
    <property type="entry name" value="TPR_rpt"/>
</dbReference>
<feature type="compositionally biased region" description="Basic and acidic residues" evidence="4">
    <location>
        <begin position="601"/>
        <end position="619"/>
    </location>
</feature>
<keyword evidence="2 3" id="KW-0802">TPR repeat</keyword>
<dbReference type="PROSITE" id="PS50005">
    <property type="entry name" value="TPR"/>
    <property type="match status" value="1"/>
</dbReference>
<evidence type="ECO:0000256" key="2">
    <source>
        <dbReference type="ARBA" id="ARBA00022803"/>
    </source>
</evidence>
<evidence type="ECO:0000313" key="5">
    <source>
        <dbReference type="EMBL" id="KAK4215295.1"/>
    </source>
</evidence>
<dbReference type="InterPro" id="IPR011990">
    <property type="entry name" value="TPR-like_helical_dom_sf"/>
</dbReference>
<reference evidence="5" key="2">
    <citation type="submission" date="2023-05" db="EMBL/GenBank/DDBJ databases">
        <authorList>
            <consortium name="Lawrence Berkeley National Laboratory"/>
            <person name="Steindorff A."/>
            <person name="Hensen N."/>
            <person name="Bonometti L."/>
            <person name="Westerberg I."/>
            <person name="Brannstrom I.O."/>
            <person name="Guillou S."/>
            <person name="Cros-Aarteil S."/>
            <person name="Calhoun S."/>
            <person name="Haridas S."/>
            <person name="Kuo A."/>
            <person name="Mondo S."/>
            <person name="Pangilinan J."/>
            <person name="Riley R."/>
            <person name="Labutti K."/>
            <person name="Andreopoulos B."/>
            <person name="Lipzen A."/>
            <person name="Chen C."/>
            <person name="Yanf M."/>
            <person name="Daum C."/>
            <person name="Ng V."/>
            <person name="Clum A."/>
            <person name="Ohm R."/>
            <person name="Martin F."/>
            <person name="Silar P."/>
            <person name="Natvig D."/>
            <person name="Lalanne C."/>
            <person name="Gautier V."/>
            <person name="Ament-Velasquez S.L."/>
            <person name="Kruys A."/>
            <person name="Hutchinson M.I."/>
            <person name="Powell A.J."/>
            <person name="Barry K."/>
            <person name="Miller A.N."/>
            <person name="Grigoriev I.V."/>
            <person name="Debuchy R."/>
            <person name="Gladieux P."/>
            <person name="Thoren M.H."/>
            <person name="Johannesson H."/>
        </authorList>
    </citation>
    <scope>NUCLEOTIDE SEQUENCE</scope>
    <source>
        <strain evidence="5">PSN293</strain>
    </source>
</reference>
<reference evidence="5" key="1">
    <citation type="journal article" date="2023" name="Mol. Phylogenet. Evol.">
        <title>Genome-scale phylogeny and comparative genomics of the fungal order Sordariales.</title>
        <authorList>
            <person name="Hensen N."/>
            <person name="Bonometti L."/>
            <person name="Westerberg I."/>
            <person name="Brannstrom I.O."/>
            <person name="Guillou S."/>
            <person name="Cros-Aarteil S."/>
            <person name="Calhoun S."/>
            <person name="Haridas S."/>
            <person name="Kuo A."/>
            <person name="Mondo S."/>
            <person name="Pangilinan J."/>
            <person name="Riley R."/>
            <person name="LaButti K."/>
            <person name="Andreopoulos B."/>
            <person name="Lipzen A."/>
            <person name="Chen C."/>
            <person name="Yan M."/>
            <person name="Daum C."/>
            <person name="Ng V."/>
            <person name="Clum A."/>
            <person name="Steindorff A."/>
            <person name="Ohm R.A."/>
            <person name="Martin F."/>
            <person name="Silar P."/>
            <person name="Natvig D.O."/>
            <person name="Lalanne C."/>
            <person name="Gautier V."/>
            <person name="Ament-Velasquez S.L."/>
            <person name="Kruys A."/>
            <person name="Hutchinson M.I."/>
            <person name="Powell A.J."/>
            <person name="Barry K."/>
            <person name="Miller A.N."/>
            <person name="Grigoriev I.V."/>
            <person name="Debuchy R."/>
            <person name="Gladieux P."/>
            <person name="Hiltunen Thoren M."/>
            <person name="Johannesson H."/>
        </authorList>
    </citation>
    <scope>NUCLEOTIDE SEQUENCE</scope>
    <source>
        <strain evidence="5">PSN293</strain>
    </source>
</reference>
<name>A0AAN6YB17_9PEZI</name>
<dbReference type="FunFam" id="1.25.40.1040:FF:000003">
    <property type="entry name" value="N-terminal acetyltransferase A, auxiliary subunit"/>
    <property type="match status" value="1"/>
</dbReference>
<dbReference type="PANTHER" id="PTHR22767">
    <property type="entry name" value="N-TERMINAL ACETYLTRANSFERASE-RELATED"/>
    <property type="match status" value="1"/>
</dbReference>
<dbReference type="Gene3D" id="1.25.40.1010">
    <property type="match status" value="1"/>
</dbReference>
<organism evidence="5 6">
    <name type="scientific">Rhypophila decipiens</name>
    <dbReference type="NCBI Taxonomy" id="261697"/>
    <lineage>
        <taxon>Eukaryota</taxon>
        <taxon>Fungi</taxon>
        <taxon>Dikarya</taxon>
        <taxon>Ascomycota</taxon>
        <taxon>Pezizomycotina</taxon>
        <taxon>Sordariomycetes</taxon>
        <taxon>Sordariomycetidae</taxon>
        <taxon>Sordariales</taxon>
        <taxon>Naviculisporaceae</taxon>
        <taxon>Rhypophila</taxon>
    </lineage>
</organism>
<dbReference type="EMBL" id="MU858081">
    <property type="protein sequence ID" value="KAK4215295.1"/>
    <property type="molecule type" value="Genomic_DNA"/>
</dbReference>
<evidence type="ECO:0000256" key="4">
    <source>
        <dbReference type="SAM" id="MobiDB-lite"/>
    </source>
</evidence>
<evidence type="ECO:0000256" key="3">
    <source>
        <dbReference type="PROSITE-ProRule" id="PRU00339"/>
    </source>
</evidence>
<dbReference type="Gene3D" id="1.25.40.1040">
    <property type="match status" value="1"/>
</dbReference>
<dbReference type="InterPro" id="IPR021183">
    <property type="entry name" value="NatA_aux_su"/>
</dbReference>
<evidence type="ECO:0000256" key="1">
    <source>
        <dbReference type="ARBA" id="ARBA00022737"/>
    </source>
</evidence>
<gene>
    <name evidence="5" type="ORF">QBC37DRAFT_419333</name>
</gene>
<dbReference type="SUPFAM" id="SSF48452">
    <property type="entry name" value="TPR-like"/>
    <property type="match status" value="2"/>
</dbReference>
<accession>A0AAN6YB17</accession>
<keyword evidence="1" id="KW-0677">Repeat</keyword>
<evidence type="ECO:0000313" key="6">
    <source>
        <dbReference type="Proteomes" id="UP001301769"/>
    </source>
</evidence>
<dbReference type="PANTHER" id="PTHR22767:SF2">
    <property type="entry name" value="N(ALPHA)-ACETYLTRANSFERASE 15_16, ISOFORM A"/>
    <property type="match status" value="1"/>
</dbReference>